<dbReference type="EMBL" id="UINC01062260">
    <property type="protein sequence ID" value="SVB88700.1"/>
    <property type="molecule type" value="Genomic_DNA"/>
</dbReference>
<dbReference type="GO" id="GO:0004518">
    <property type="term" value="F:nuclease activity"/>
    <property type="evidence" value="ECO:0007669"/>
    <property type="project" value="UniProtKB-KW"/>
</dbReference>
<evidence type="ECO:0000256" key="2">
    <source>
        <dbReference type="ARBA" id="ARBA00022801"/>
    </source>
</evidence>
<dbReference type="InterPro" id="IPR044925">
    <property type="entry name" value="His-Me_finger_sf"/>
</dbReference>
<sequence>MFKIKLFSAFIITTFLVADIPPGYYDDAQGLDGEPLRLALHNIIDDHIPQSYSSLYGHFQSTDAKSDGTVWDMYSDVPGGTPPYIYNFTSADQCGNYGGEGDCFNREHSWPKSWFNEGMPMNTDLFHIYPTDGYVNGMRSNHPYGEVASTTWTSQNGSQRGNMNSYNHNGTVFEPIDEYKGDFARTYFYMSTRYYTEDSGWDDNDMVNGSNLNDWAVDMLMDWHLQDSVSQKELDRNDAVYAIQENRNPFIDHPEWVSCVWGECDSGTENLPPIANAGPDQIVAENQLVTLNGSESYDEENIDLSYIWTAPIGILLDDSTSSVASFTTPTVDGSVDFIFELIVSDGELDSDPDSVTITVFHTNVSPVAYAGPDQTIMENELVILDGTGSSDFENLNLSYSWTAPVNIELDDPTRSMPTFISPEVSDSTSLLFTLIVSDGELESDP</sequence>
<proteinExistence type="predicted"/>
<dbReference type="SUPFAM" id="SSF54060">
    <property type="entry name" value="His-Me finger endonucleases"/>
    <property type="match status" value="1"/>
</dbReference>
<accession>A0A382HN30</accession>
<evidence type="ECO:0000313" key="3">
    <source>
        <dbReference type="EMBL" id="SVB88700.1"/>
    </source>
</evidence>
<name>A0A382HN30_9ZZZZ</name>
<dbReference type="GO" id="GO:0016787">
    <property type="term" value="F:hydrolase activity"/>
    <property type="evidence" value="ECO:0007669"/>
    <property type="project" value="UniProtKB-KW"/>
</dbReference>
<keyword evidence="1" id="KW-0540">Nuclease</keyword>
<dbReference type="Pfam" id="PF04231">
    <property type="entry name" value="Endonuclease_1"/>
    <property type="match status" value="1"/>
</dbReference>
<reference evidence="3" key="1">
    <citation type="submission" date="2018-05" db="EMBL/GenBank/DDBJ databases">
        <authorList>
            <person name="Lanie J.A."/>
            <person name="Ng W.-L."/>
            <person name="Kazmierczak K.M."/>
            <person name="Andrzejewski T.M."/>
            <person name="Davidsen T.M."/>
            <person name="Wayne K.J."/>
            <person name="Tettelin H."/>
            <person name="Glass J.I."/>
            <person name="Rusch D."/>
            <person name="Podicherti R."/>
            <person name="Tsui H.-C.T."/>
            <person name="Winkler M.E."/>
        </authorList>
    </citation>
    <scope>NUCLEOTIDE SEQUENCE</scope>
</reference>
<gene>
    <name evidence="3" type="ORF">METZ01_LOCUS241554</name>
</gene>
<protein>
    <recommendedName>
        <fullName evidence="4">Endonuclease I</fullName>
    </recommendedName>
</protein>
<organism evidence="3">
    <name type="scientific">marine metagenome</name>
    <dbReference type="NCBI Taxonomy" id="408172"/>
    <lineage>
        <taxon>unclassified sequences</taxon>
        <taxon>metagenomes</taxon>
        <taxon>ecological metagenomes</taxon>
    </lineage>
</organism>
<dbReference type="Gene3D" id="2.60.40.10">
    <property type="entry name" value="Immunoglobulins"/>
    <property type="match status" value="2"/>
</dbReference>
<dbReference type="Pfam" id="PF22352">
    <property type="entry name" value="K319L-like_PKD"/>
    <property type="match status" value="1"/>
</dbReference>
<dbReference type="PANTHER" id="PTHR33607">
    <property type="entry name" value="ENDONUCLEASE-1"/>
    <property type="match status" value="1"/>
</dbReference>
<dbReference type="PANTHER" id="PTHR33607:SF2">
    <property type="entry name" value="ENDONUCLEASE-1"/>
    <property type="match status" value="1"/>
</dbReference>
<dbReference type="InterPro" id="IPR007346">
    <property type="entry name" value="Endonuclease-I"/>
</dbReference>
<dbReference type="AlphaFoldDB" id="A0A382HN30"/>
<dbReference type="InterPro" id="IPR013783">
    <property type="entry name" value="Ig-like_fold"/>
</dbReference>
<keyword evidence="2" id="KW-0378">Hydrolase</keyword>
<feature type="non-terminal residue" evidence="3">
    <location>
        <position position="445"/>
    </location>
</feature>
<evidence type="ECO:0000256" key="1">
    <source>
        <dbReference type="ARBA" id="ARBA00022722"/>
    </source>
</evidence>
<evidence type="ECO:0008006" key="4">
    <source>
        <dbReference type="Google" id="ProtNLM"/>
    </source>
</evidence>